<dbReference type="PROSITE" id="PS51257">
    <property type="entry name" value="PROKAR_LIPOPROTEIN"/>
    <property type="match status" value="1"/>
</dbReference>
<reference evidence="2 3" key="1">
    <citation type="submission" date="2018-08" db="EMBL/GenBank/DDBJ databases">
        <title>Comamonas testosteroni strain SWCO2.</title>
        <authorList>
            <person name="Jiang N."/>
            <person name="Zhang X.Z."/>
        </authorList>
    </citation>
    <scope>NUCLEOTIDE SEQUENCE [LARGE SCALE GENOMIC DNA]</scope>
    <source>
        <strain evidence="2 3">SWCO2</strain>
    </source>
</reference>
<evidence type="ECO:0000259" key="1">
    <source>
        <dbReference type="Pfam" id="PF13472"/>
    </source>
</evidence>
<proteinExistence type="predicted"/>
<sequence>MEKSMQQSATHGLKSRRNWLGALGLLALGLSGCGGGGGGGDGGDPVPPPVAKVWLTTWAAAPTGPASLTASAPFVPAITLQNQTVRMIVRGTVAGHKVRIRLSNEVGDAPVPVRIGAASIGLRDKGHAVVASTSKALTFDGKKEVTIAAKSVVYSDPVDLDVPALKDLAISLYLPDKVTLQSAHFVTRQMNYLSPGNETASASLPNTAAPTPYWYVATGVDVQTVKPMALVAFGDSITDGFGEASLRNDAPTPWPSWPSRLADRLSAASGLAGLSVLNAGISGNRVLSDAPNLGPTAEAVRALGSYGSKGLDRFQRDVLEQRGASCVVILEGINDIGIGSLEGKPVTSEQLITAYKQLIAKAKAGGLKVIGATLLPFAGYSAPYYSDSNNATREAVNQWIRTGGAYDGVIDFDAALRDATNPKQLQPQYDSGDHLHPNDAGYKAMADSVDLGMLQKLCIKP</sequence>
<dbReference type="PANTHER" id="PTHR43784:SF2">
    <property type="entry name" value="GDSL-LIKE LIPASE_ACYLHYDROLASE, PUTATIVE (AFU_ORTHOLOGUE AFUA_2G00820)-RELATED"/>
    <property type="match status" value="1"/>
</dbReference>
<dbReference type="SUPFAM" id="SSF52266">
    <property type="entry name" value="SGNH hydrolase"/>
    <property type="match status" value="1"/>
</dbReference>
<comment type="caution">
    <text evidence="2">The sequence shown here is derived from an EMBL/GenBank/DDBJ whole genome shotgun (WGS) entry which is preliminary data.</text>
</comment>
<keyword evidence="3" id="KW-1185">Reference proteome</keyword>
<dbReference type="Proteomes" id="UP000261948">
    <property type="component" value="Unassembled WGS sequence"/>
</dbReference>
<dbReference type="InterPro" id="IPR036514">
    <property type="entry name" value="SGNH_hydro_sf"/>
</dbReference>
<protein>
    <submittedName>
        <fullName evidence="2">SGNH/GDSL hydrolase family protein</fullName>
    </submittedName>
</protein>
<dbReference type="InterPro" id="IPR053140">
    <property type="entry name" value="GDSL_Rv0518-like"/>
</dbReference>
<dbReference type="Gene3D" id="3.40.50.1110">
    <property type="entry name" value="SGNH hydrolase"/>
    <property type="match status" value="1"/>
</dbReference>
<keyword evidence="2" id="KW-0378">Hydrolase</keyword>
<dbReference type="EMBL" id="QURR01000001">
    <property type="protein sequence ID" value="RGE46933.1"/>
    <property type="molecule type" value="Genomic_DNA"/>
</dbReference>
<dbReference type="OrthoDB" id="1828825at2"/>
<dbReference type="AlphaFoldDB" id="A0A373FRZ1"/>
<dbReference type="InterPro" id="IPR013830">
    <property type="entry name" value="SGNH_hydro"/>
</dbReference>
<gene>
    <name evidence="2" type="ORF">DZC30_00520</name>
</gene>
<evidence type="ECO:0000313" key="2">
    <source>
        <dbReference type="EMBL" id="RGE46933.1"/>
    </source>
</evidence>
<feature type="domain" description="SGNH hydrolase-type esterase" evidence="1">
    <location>
        <begin position="232"/>
        <end position="444"/>
    </location>
</feature>
<dbReference type="Pfam" id="PF13472">
    <property type="entry name" value="Lipase_GDSL_2"/>
    <property type="match status" value="1"/>
</dbReference>
<evidence type="ECO:0000313" key="3">
    <source>
        <dbReference type="Proteomes" id="UP000261948"/>
    </source>
</evidence>
<name>A0A373FRZ1_COMTE</name>
<dbReference type="CDD" id="cd01830">
    <property type="entry name" value="XynE_like"/>
    <property type="match status" value="1"/>
</dbReference>
<dbReference type="GO" id="GO:0016788">
    <property type="term" value="F:hydrolase activity, acting on ester bonds"/>
    <property type="evidence" value="ECO:0007669"/>
    <property type="project" value="UniProtKB-ARBA"/>
</dbReference>
<organism evidence="2 3">
    <name type="scientific">Comamonas testosteroni</name>
    <name type="common">Pseudomonas testosteroni</name>
    <dbReference type="NCBI Taxonomy" id="285"/>
    <lineage>
        <taxon>Bacteria</taxon>
        <taxon>Pseudomonadati</taxon>
        <taxon>Pseudomonadota</taxon>
        <taxon>Betaproteobacteria</taxon>
        <taxon>Burkholderiales</taxon>
        <taxon>Comamonadaceae</taxon>
        <taxon>Comamonas</taxon>
    </lineage>
</organism>
<dbReference type="PANTHER" id="PTHR43784">
    <property type="entry name" value="GDSL-LIKE LIPASE/ACYLHYDROLASE, PUTATIVE (AFU_ORTHOLOGUE AFUA_2G00820)-RELATED"/>
    <property type="match status" value="1"/>
</dbReference>
<accession>A0A373FRZ1</accession>